<evidence type="ECO:0000313" key="1">
    <source>
        <dbReference type="EMBL" id="GBC04189.1"/>
    </source>
</evidence>
<comment type="caution">
    <text evidence="1">The sequence shown here is derived from an EMBL/GenBank/DDBJ whole genome shotgun (WGS) entry which is preliminary data.</text>
</comment>
<organism evidence="1 2">
    <name type="scientific">Rhizophagus clarus</name>
    <dbReference type="NCBI Taxonomy" id="94130"/>
    <lineage>
        <taxon>Eukaryota</taxon>
        <taxon>Fungi</taxon>
        <taxon>Fungi incertae sedis</taxon>
        <taxon>Mucoromycota</taxon>
        <taxon>Glomeromycotina</taxon>
        <taxon>Glomeromycetes</taxon>
        <taxon>Glomerales</taxon>
        <taxon>Glomeraceae</taxon>
        <taxon>Rhizophagus</taxon>
    </lineage>
</organism>
<keyword evidence="2" id="KW-1185">Reference proteome</keyword>
<proteinExistence type="predicted"/>
<reference evidence="1 2" key="1">
    <citation type="submission" date="2017-11" db="EMBL/GenBank/DDBJ databases">
        <title>The genome of Rhizophagus clarus HR1 reveals common genetic basis of auxotrophy among arbuscular mycorrhizal fungi.</title>
        <authorList>
            <person name="Kobayashi Y."/>
        </authorList>
    </citation>
    <scope>NUCLEOTIDE SEQUENCE [LARGE SCALE GENOMIC DNA]</scope>
    <source>
        <strain evidence="1 2">HR1</strain>
    </source>
</reference>
<protein>
    <submittedName>
        <fullName evidence="1">Uncharacterized protein</fullName>
    </submittedName>
</protein>
<dbReference type="AlphaFoldDB" id="A0A2Z6SG11"/>
<dbReference type="Proteomes" id="UP000247702">
    <property type="component" value="Unassembled WGS sequence"/>
</dbReference>
<accession>A0A2Z6SG11</accession>
<sequence>MKLLLDLRCLLELRLPKCASTRNKSNIIIFKKVIVSHKFNIIILSKKKNSSFFNHVLDVKHFDKKKKKKKNNNSGTFLKHKFLTVSSCSTFTSLLKG</sequence>
<dbReference type="EMBL" id="BEXD01003933">
    <property type="protein sequence ID" value="GBC04189.1"/>
    <property type="molecule type" value="Genomic_DNA"/>
</dbReference>
<name>A0A2Z6SG11_9GLOM</name>
<evidence type="ECO:0000313" key="2">
    <source>
        <dbReference type="Proteomes" id="UP000247702"/>
    </source>
</evidence>
<gene>
    <name evidence="1" type="ORF">RclHR1_05560009</name>
</gene>